<dbReference type="RefSeq" id="WP_249737085.1">
    <property type="nucleotide sequence ID" value="NZ_JAKNCJ010000002.1"/>
</dbReference>
<proteinExistence type="predicted"/>
<evidence type="ECO:0000256" key="1">
    <source>
        <dbReference type="SAM" id="MobiDB-lite"/>
    </source>
</evidence>
<keyword evidence="3" id="KW-1185">Reference proteome</keyword>
<dbReference type="Proteomes" id="UP001203761">
    <property type="component" value="Unassembled WGS sequence"/>
</dbReference>
<comment type="caution">
    <text evidence="2">The sequence shown here is derived from an EMBL/GenBank/DDBJ whole genome shotgun (WGS) entry which is preliminary data.</text>
</comment>
<dbReference type="Gene3D" id="3.40.30.10">
    <property type="entry name" value="Glutaredoxin"/>
    <property type="match status" value="1"/>
</dbReference>
<feature type="region of interest" description="Disordered" evidence="1">
    <location>
        <begin position="1"/>
        <end position="33"/>
    </location>
</feature>
<gene>
    <name evidence="2" type="ORF">Bequi_06225</name>
</gene>
<dbReference type="InterPro" id="IPR010712">
    <property type="entry name" value="Arsenical-R_ArsD"/>
</dbReference>
<reference evidence="2" key="1">
    <citation type="submission" date="2022-02" db="EMBL/GenBank/DDBJ databases">
        <authorList>
            <person name="Lee M."/>
            <person name="Kim S.-J."/>
            <person name="Jung M.-Y."/>
        </authorList>
    </citation>
    <scope>NUCLEOTIDE SEQUENCE</scope>
    <source>
        <strain evidence="2">JHP9</strain>
    </source>
</reference>
<evidence type="ECO:0000313" key="2">
    <source>
        <dbReference type="EMBL" id="MCL6422988.1"/>
    </source>
</evidence>
<evidence type="ECO:0000313" key="3">
    <source>
        <dbReference type="Proteomes" id="UP001203761"/>
    </source>
</evidence>
<feature type="region of interest" description="Disordered" evidence="1">
    <location>
        <begin position="211"/>
        <end position="234"/>
    </location>
</feature>
<dbReference type="Pfam" id="PF06953">
    <property type="entry name" value="ArsD"/>
    <property type="match status" value="1"/>
</dbReference>
<name>A0ABT0R0K6_9MICO</name>
<dbReference type="EMBL" id="JAKNCJ010000002">
    <property type="protein sequence ID" value="MCL6422988.1"/>
    <property type="molecule type" value="Genomic_DNA"/>
</dbReference>
<accession>A0ABT0R0K6</accession>
<organism evidence="2 3">
    <name type="scientific">Brachybacterium equifaecis</name>
    <dbReference type="NCBI Taxonomy" id="2910770"/>
    <lineage>
        <taxon>Bacteria</taxon>
        <taxon>Bacillati</taxon>
        <taxon>Actinomycetota</taxon>
        <taxon>Actinomycetes</taxon>
        <taxon>Micrococcales</taxon>
        <taxon>Dermabacteraceae</taxon>
        <taxon>Brachybacterium</taxon>
    </lineage>
</organism>
<sequence length="253" mass="24696">MADAAPETMTDSAPAAASESSAPETAAGDAAPAAEEPALAGLDIFLPVPPPDAQAQEEFLDEAAQLALAGHPITVYLQDEDAWAFEECEPVRGLLEAAGPSALPVTLLGLDIVVTAVYPTIEQMKRFAAMGGQKRERKSAAASACGPGGTAAAAPRTAGGFAAQLMGAPTAGGFAGALGGTVAPLRAADAPEIGARRNLLGGDIGDGLPSAGESAVRAADRPVDSSAGPADEDGGIEVEVSGGCCGGGCCGGS</sequence>
<protein>
    <submittedName>
        <fullName evidence="2">Arsenic metallochaperone ArsD family protein</fullName>
    </submittedName>
</protein>
<feature type="compositionally biased region" description="Low complexity" evidence="1">
    <location>
        <begin position="12"/>
        <end position="33"/>
    </location>
</feature>